<sequence length="84" mass="9027">MNAEPNVSIKLFSIGKDSILIKLRTAGPIIIPAIKYNITSGTFIISLTFPNTIPVIAIAANINNKLLVAIASTVFSICTHLLNY</sequence>
<protein>
    <submittedName>
        <fullName evidence="1">Uncharacterized protein</fullName>
    </submittedName>
</protein>
<name>A0A645I9B7_9ZZZZ</name>
<evidence type="ECO:0000313" key="1">
    <source>
        <dbReference type="EMBL" id="MPN44013.1"/>
    </source>
</evidence>
<accession>A0A645I9B7</accession>
<proteinExistence type="predicted"/>
<reference evidence="1" key="1">
    <citation type="submission" date="2019-08" db="EMBL/GenBank/DDBJ databases">
        <authorList>
            <person name="Kucharzyk K."/>
            <person name="Murdoch R.W."/>
            <person name="Higgins S."/>
            <person name="Loffler F."/>
        </authorList>
    </citation>
    <scope>NUCLEOTIDE SEQUENCE</scope>
</reference>
<dbReference type="AlphaFoldDB" id="A0A645I9B7"/>
<gene>
    <name evidence="1" type="ORF">SDC9_191574</name>
</gene>
<comment type="caution">
    <text evidence="1">The sequence shown here is derived from an EMBL/GenBank/DDBJ whole genome shotgun (WGS) entry which is preliminary data.</text>
</comment>
<organism evidence="1">
    <name type="scientific">bioreactor metagenome</name>
    <dbReference type="NCBI Taxonomy" id="1076179"/>
    <lineage>
        <taxon>unclassified sequences</taxon>
        <taxon>metagenomes</taxon>
        <taxon>ecological metagenomes</taxon>
    </lineage>
</organism>
<dbReference type="EMBL" id="VSSQ01102805">
    <property type="protein sequence ID" value="MPN44013.1"/>
    <property type="molecule type" value="Genomic_DNA"/>
</dbReference>